<feature type="domain" description="AB hydrolase-1" evidence="2">
    <location>
        <begin position="53"/>
        <end position="167"/>
    </location>
</feature>
<dbReference type="GO" id="GO:0016787">
    <property type="term" value="F:hydrolase activity"/>
    <property type="evidence" value="ECO:0007669"/>
    <property type="project" value="UniProtKB-KW"/>
</dbReference>
<dbReference type="SUPFAM" id="SSF53474">
    <property type="entry name" value="alpha/beta-Hydrolases"/>
    <property type="match status" value="1"/>
</dbReference>
<organism evidence="3 4">
    <name type="scientific">Streptomyces tubbatahanensis</name>
    <dbReference type="NCBI Taxonomy" id="2923272"/>
    <lineage>
        <taxon>Bacteria</taxon>
        <taxon>Bacillati</taxon>
        <taxon>Actinomycetota</taxon>
        <taxon>Actinomycetes</taxon>
        <taxon>Kitasatosporales</taxon>
        <taxon>Streptomycetaceae</taxon>
        <taxon>Streptomyces</taxon>
    </lineage>
</organism>
<evidence type="ECO:0000259" key="2">
    <source>
        <dbReference type="Pfam" id="PF00561"/>
    </source>
</evidence>
<keyword evidence="1 3" id="KW-0378">Hydrolase</keyword>
<dbReference type="InterPro" id="IPR000073">
    <property type="entry name" value="AB_hydrolase_1"/>
</dbReference>
<dbReference type="RefSeq" id="WP_242752692.1">
    <property type="nucleotide sequence ID" value="NZ_CP093846.1"/>
</dbReference>
<dbReference type="EMBL" id="CP093846">
    <property type="protein sequence ID" value="UNS98058.1"/>
    <property type="molecule type" value="Genomic_DNA"/>
</dbReference>
<dbReference type="Gene3D" id="3.40.50.1820">
    <property type="entry name" value="alpha/beta hydrolase"/>
    <property type="match status" value="1"/>
</dbReference>
<evidence type="ECO:0000256" key="1">
    <source>
        <dbReference type="ARBA" id="ARBA00022801"/>
    </source>
</evidence>
<proteinExistence type="predicted"/>
<dbReference type="InterPro" id="IPR029058">
    <property type="entry name" value="AB_hydrolase_fold"/>
</dbReference>
<reference evidence="3 4" key="1">
    <citation type="journal article" date="2023" name="Microbiol. Spectr.">
        <title>Synergy between Genome Mining, Metabolomics, and Bioinformatics Uncovers Antibacterial Chlorinated Carbazole Alkaloids and Their Biosynthetic Gene Cluster from Streptomyces tubbatahanensis sp. nov., a Novel Actinomycete Isolated from Sulu Sea, Philippines.</title>
        <authorList>
            <person name="Tenebro C.P."/>
            <person name="Trono D.J.V.L."/>
            <person name="Balida L.A.P."/>
            <person name="Bayog L.K.A."/>
            <person name="Bruna J.R."/>
            <person name="Sabido E.M."/>
            <person name="Caspe D.P.C."/>
            <person name="de Los Santos E.L.C."/>
            <person name="Saludes J.P."/>
            <person name="Dalisay D.S."/>
        </authorList>
    </citation>
    <scope>NUCLEOTIDE SEQUENCE [LARGE SCALE GENOMIC DNA]</scope>
    <source>
        <strain evidence="3 4">DSD3025</strain>
    </source>
</reference>
<evidence type="ECO:0000313" key="3">
    <source>
        <dbReference type="EMBL" id="UNS98058.1"/>
    </source>
</evidence>
<accession>A0ABY3XUM7</accession>
<sequence length="253" mass="26906">MSQDEHGEHGEHGEHDENKALLALAPAPPERQVRYGEHPSQVIDLYGQGASGPRVVLLHGGFWREEWDRTHLSPFAAALAGQGMSVALVEYRRVGGGGGWPATAEDVDAALDHLGAPPSVLFGHSAGGQLALWAAARRQRAAGRVVVVAPVADLARAHELRLDDGAVASFLGGRNAADSATVSALDDADPMRLLPRVPVEVLHGTADAEVPIELSRRYANNWGGRLHLMPGVGHYAPVTPRTPAFDVVVRSLR</sequence>
<keyword evidence="4" id="KW-1185">Reference proteome</keyword>
<name>A0ABY3XUM7_9ACTN</name>
<dbReference type="InterPro" id="IPR050300">
    <property type="entry name" value="GDXG_lipolytic_enzyme"/>
</dbReference>
<dbReference type="Pfam" id="PF00561">
    <property type="entry name" value="Abhydrolase_1"/>
    <property type="match status" value="1"/>
</dbReference>
<dbReference type="Proteomes" id="UP001202244">
    <property type="component" value="Chromosome"/>
</dbReference>
<protein>
    <submittedName>
        <fullName evidence="3">Alpha/beta hydrolase</fullName>
    </submittedName>
</protein>
<dbReference type="PANTHER" id="PTHR48081">
    <property type="entry name" value="AB HYDROLASE SUPERFAMILY PROTEIN C4A8.06C"/>
    <property type="match status" value="1"/>
</dbReference>
<gene>
    <name evidence="3" type="ORF">MMF93_17470</name>
</gene>
<evidence type="ECO:0000313" key="4">
    <source>
        <dbReference type="Proteomes" id="UP001202244"/>
    </source>
</evidence>